<dbReference type="Proteomes" id="UP000193689">
    <property type="component" value="Unassembled WGS sequence"/>
</dbReference>
<gene>
    <name evidence="1" type="ORF">BCR38DRAFT_452438</name>
</gene>
<dbReference type="InParanoid" id="A0A1Y2D8A2"/>
<protein>
    <submittedName>
        <fullName evidence="1">Uncharacterized protein</fullName>
    </submittedName>
</protein>
<evidence type="ECO:0000313" key="2">
    <source>
        <dbReference type="Proteomes" id="UP000193689"/>
    </source>
</evidence>
<sequence>MLCDDMVVKKRNPPCTGIKMDLRGVTIVELTSRLHEGNCQTGADKIATLTIRSEAKRRVVLFRFV</sequence>
<dbReference type="GeneID" id="63777735"/>
<organism evidence="1 2">
    <name type="scientific">Pseudomassariella vexata</name>
    <dbReference type="NCBI Taxonomy" id="1141098"/>
    <lineage>
        <taxon>Eukaryota</taxon>
        <taxon>Fungi</taxon>
        <taxon>Dikarya</taxon>
        <taxon>Ascomycota</taxon>
        <taxon>Pezizomycotina</taxon>
        <taxon>Sordariomycetes</taxon>
        <taxon>Xylariomycetidae</taxon>
        <taxon>Amphisphaeriales</taxon>
        <taxon>Pseudomassariaceae</taxon>
        <taxon>Pseudomassariella</taxon>
    </lineage>
</organism>
<evidence type="ECO:0000313" key="1">
    <source>
        <dbReference type="EMBL" id="ORY55491.1"/>
    </source>
</evidence>
<dbReference type="AlphaFoldDB" id="A0A1Y2D8A2"/>
<comment type="caution">
    <text evidence="1">The sequence shown here is derived from an EMBL/GenBank/DDBJ whole genome shotgun (WGS) entry which is preliminary data.</text>
</comment>
<dbReference type="EMBL" id="MCFJ01000027">
    <property type="protein sequence ID" value="ORY55491.1"/>
    <property type="molecule type" value="Genomic_DNA"/>
</dbReference>
<name>A0A1Y2D8A2_9PEZI</name>
<reference evidence="1 2" key="1">
    <citation type="submission" date="2016-07" db="EMBL/GenBank/DDBJ databases">
        <title>Pervasive Adenine N6-methylation of Active Genes in Fungi.</title>
        <authorList>
            <consortium name="DOE Joint Genome Institute"/>
            <person name="Mondo S.J."/>
            <person name="Dannebaum R.O."/>
            <person name="Kuo R.C."/>
            <person name="Labutti K."/>
            <person name="Haridas S."/>
            <person name="Kuo A."/>
            <person name="Salamov A."/>
            <person name="Ahrendt S.R."/>
            <person name="Lipzen A."/>
            <person name="Sullivan W."/>
            <person name="Andreopoulos W.B."/>
            <person name="Clum A."/>
            <person name="Lindquist E."/>
            <person name="Daum C."/>
            <person name="Ramamoorthy G.K."/>
            <person name="Gryganskyi A."/>
            <person name="Culley D."/>
            <person name="Magnuson J.K."/>
            <person name="James T.Y."/>
            <person name="O'Malley M.A."/>
            <person name="Stajich J.E."/>
            <person name="Spatafora J.W."/>
            <person name="Visel A."/>
            <person name="Grigoriev I.V."/>
        </authorList>
    </citation>
    <scope>NUCLEOTIDE SEQUENCE [LARGE SCALE GENOMIC DNA]</scope>
    <source>
        <strain evidence="1 2">CBS 129021</strain>
    </source>
</reference>
<proteinExistence type="predicted"/>
<accession>A0A1Y2D8A2</accession>
<dbReference type="RefSeq" id="XP_040709638.1">
    <property type="nucleotide sequence ID" value="XM_040861523.1"/>
</dbReference>
<keyword evidence="2" id="KW-1185">Reference proteome</keyword>